<dbReference type="Pfam" id="PF08028">
    <property type="entry name" value="Acyl-CoA_dh_2"/>
    <property type="match status" value="1"/>
</dbReference>
<dbReference type="Gene3D" id="1.20.140.10">
    <property type="entry name" value="Butyryl-CoA Dehydrogenase, subunit A, domain 3"/>
    <property type="match status" value="1"/>
</dbReference>
<keyword evidence="4" id="KW-1185">Reference proteome</keyword>
<dbReference type="InterPro" id="IPR009100">
    <property type="entry name" value="AcylCoA_DH/oxidase_NM_dom_sf"/>
</dbReference>
<protein>
    <submittedName>
        <fullName evidence="3">Flavin-dependent monooxygenase, oxygenase subunit HsaA</fullName>
        <ecNumber evidence="3">1.14.14.12</ecNumber>
    </submittedName>
</protein>
<dbReference type="InterPro" id="IPR046373">
    <property type="entry name" value="Acyl-CoA_Oxase/DH_mid-dom_sf"/>
</dbReference>
<dbReference type="Gene3D" id="1.10.540.10">
    <property type="entry name" value="Acyl-CoA dehydrogenase/oxidase, N-terminal domain"/>
    <property type="match status" value="1"/>
</dbReference>
<dbReference type="InterPro" id="IPR037069">
    <property type="entry name" value="AcylCoA_DH/ox_N_sf"/>
</dbReference>
<keyword evidence="3" id="KW-0503">Monooxygenase</keyword>
<reference evidence="3 4" key="1">
    <citation type="submission" date="2018-08" db="EMBL/GenBank/DDBJ databases">
        <title>Horizontal acquisition of hydrogen conversion ability and other habitat adaptations in Hydrogenovibrio crunogenus strains.</title>
        <authorList>
            <person name="Gonnella G."/>
            <person name="Adam N."/>
            <person name="Perner M."/>
        </authorList>
    </citation>
    <scope>NUCLEOTIDE SEQUENCE [LARGE SCALE GENOMIC DNA]</scope>
    <source>
        <strain evidence="3 4">SP-41</strain>
    </source>
</reference>
<dbReference type="OrthoDB" id="7316074at2"/>
<accession>A0A4P7NZU6</accession>
<sequence>MPKHLSPEKLLDNIQSILPIIKQSSEASERLGRIQEDVLEALFEHRVFRLFIPEKFDGEATDLTTALKVFECVASADGATGWLVMIGAGGGLFSGFLEEQAAHDIFSPERAVIAGSGMPSGEAIPLKDGFEISGRWAYASGSDYASWFTANCKVAGSDNEILSIAVPAAEVTVHHTWDVIGMKATGSHDFSIDSIDVPKAHTFSLAKPPLLQDPIFFCPLETLASLSFGSVAIGITHHAIEAFMGFAKQKQVFGATDSLMDKVEIQQQCTQAQRLLDEARTRLYQRAEQVWQVAETRQPPSEELREKISEEVIEMVQNCLKGVDALKARSGMMAVFTTSEFGRAWRDLHTLSQHVIVSPTD</sequence>
<dbReference type="InterPro" id="IPR013107">
    <property type="entry name" value="Acyl-CoA_DH_C"/>
</dbReference>
<keyword evidence="1 3" id="KW-0560">Oxidoreductase</keyword>
<evidence type="ECO:0000259" key="2">
    <source>
        <dbReference type="Pfam" id="PF08028"/>
    </source>
</evidence>
<dbReference type="InterPro" id="IPR036250">
    <property type="entry name" value="AcylCo_DH-like_C"/>
</dbReference>
<proteinExistence type="predicted"/>
<feature type="domain" description="Acyl-CoA dehydrogenase C-terminal" evidence="2">
    <location>
        <begin position="227"/>
        <end position="358"/>
    </location>
</feature>
<name>A0A4P7NZU6_9GAMM</name>
<evidence type="ECO:0000313" key="4">
    <source>
        <dbReference type="Proteomes" id="UP000296201"/>
    </source>
</evidence>
<dbReference type="GO" id="GO:0036383">
    <property type="term" value="F:3-hydroxy-9,10-secoandrosta-1,3,5(10)-triene-9,17-dione monooxygenase activity"/>
    <property type="evidence" value="ECO:0007669"/>
    <property type="project" value="UniProtKB-EC"/>
</dbReference>
<evidence type="ECO:0000256" key="1">
    <source>
        <dbReference type="ARBA" id="ARBA00023002"/>
    </source>
</evidence>
<dbReference type="AlphaFoldDB" id="A0A4P7NZU6"/>
<dbReference type="PIRSF" id="PIRSF016578">
    <property type="entry name" value="HsaA"/>
    <property type="match status" value="1"/>
</dbReference>
<evidence type="ECO:0000313" key="3">
    <source>
        <dbReference type="EMBL" id="QBZ83045.1"/>
    </source>
</evidence>
<dbReference type="EC" id="1.14.14.12" evidence="3"/>
<dbReference type="Proteomes" id="UP000296201">
    <property type="component" value="Chromosome"/>
</dbReference>
<dbReference type="GO" id="GO:0016627">
    <property type="term" value="F:oxidoreductase activity, acting on the CH-CH group of donors"/>
    <property type="evidence" value="ECO:0007669"/>
    <property type="project" value="InterPro"/>
</dbReference>
<dbReference type="GO" id="GO:0050660">
    <property type="term" value="F:flavin adenine dinucleotide binding"/>
    <property type="evidence" value="ECO:0007669"/>
    <property type="project" value="InterPro"/>
</dbReference>
<dbReference type="SUPFAM" id="SSF47203">
    <property type="entry name" value="Acyl-CoA dehydrogenase C-terminal domain-like"/>
    <property type="match status" value="1"/>
</dbReference>
<dbReference type="Gene3D" id="2.40.110.10">
    <property type="entry name" value="Butyryl-CoA Dehydrogenase, subunit A, domain 2"/>
    <property type="match status" value="1"/>
</dbReference>
<gene>
    <name evidence="3" type="primary">hsaA</name>
    <name evidence="3" type="ORF">GHNINEIG_01086</name>
</gene>
<organism evidence="3 4">
    <name type="scientific">Hydrogenovibrio crunogenus</name>
    <dbReference type="NCBI Taxonomy" id="39765"/>
    <lineage>
        <taxon>Bacteria</taxon>
        <taxon>Pseudomonadati</taxon>
        <taxon>Pseudomonadota</taxon>
        <taxon>Gammaproteobacteria</taxon>
        <taxon>Thiotrichales</taxon>
        <taxon>Piscirickettsiaceae</taxon>
        <taxon>Hydrogenovibrio</taxon>
    </lineage>
</organism>
<dbReference type="RefSeq" id="WP_135795702.1">
    <property type="nucleotide sequence ID" value="NZ_CP032096.1"/>
</dbReference>
<dbReference type="EMBL" id="CP032096">
    <property type="protein sequence ID" value="QBZ83045.1"/>
    <property type="molecule type" value="Genomic_DNA"/>
</dbReference>
<dbReference type="SUPFAM" id="SSF56645">
    <property type="entry name" value="Acyl-CoA dehydrogenase NM domain-like"/>
    <property type="match status" value="1"/>
</dbReference>